<protein>
    <submittedName>
        <fullName evidence="1">Uncharacterized protein</fullName>
    </submittedName>
</protein>
<dbReference type="AlphaFoldDB" id="A0AAW1KL96"/>
<dbReference type="EMBL" id="JASPKY010000200">
    <property type="protein sequence ID" value="KAK9721323.1"/>
    <property type="molecule type" value="Genomic_DNA"/>
</dbReference>
<evidence type="ECO:0000313" key="2">
    <source>
        <dbReference type="Proteomes" id="UP001458880"/>
    </source>
</evidence>
<sequence>MGVLYLCTTLEFLQPFKPHSIELIDSKYTICQEDLEEYLQEKLRPCTSEEGGILDMEHKENAVNYWRIGKRSDFP</sequence>
<evidence type="ECO:0000313" key="1">
    <source>
        <dbReference type="EMBL" id="KAK9721323.1"/>
    </source>
</evidence>
<name>A0AAW1KL96_POPJA</name>
<comment type="caution">
    <text evidence="1">The sequence shown here is derived from an EMBL/GenBank/DDBJ whole genome shotgun (WGS) entry which is preliminary data.</text>
</comment>
<organism evidence="1 2">
    <name type="scientific">Popillia japonica</name>
    <name type="common">Japanese beetle</name>
    <dbReference type="NCBI Taxonomy" id="7064"/>
    <lineage>
        <taxon>Eukaryota</taxon>
        <taxon>Metazoa</taxon>
        <taxon>Ecdysozoa</taxon>
        <taxon>Arthropoda</taxon>
        <taxon>Hexapoda</taxon>
        <taxon>Insecta</taxon>
        <taxon>Pterygota</taxon>
        <taxon>Neoptera</taxon>
        <taxon>Endopterygota</taxon>
        <taxon>Coleoptera</taxon>
        <taxon>Polyphaga</taxon>
        <taxon>Scarabaeiformia</taxon>
        <taxon>Scarabaeidae</taxon>
        <taxon>Rutelinae</taxon>
        <taxon>Popillia</taxon>
    </lineage>
</organism>
<gene>
    <name evidence="1" type="ORF">QE152_g21628</name>
</gene>
<reference evidence="1 2" key="1">
    <citation type="journal article" date="2024" name="BMC Genomics">
        <title>De novo assembly and annotation of Popillia japonica's genome with initial clues to its potential as an invasive pest.</title>
        <authorList>
            <person name="Cucini C."/>
            <person name="Boschi S."/>
            <person name="Funari R."/>
            <person name="Cardaioli E."/>
            <person name="Iannotti N."/>
            <person name="Marturano G."/>
            <person name="Paoli F."/>
            <person name="Bruttini M."/>
            <person name="Carapelli A."/>
            <person name="Frati F."/>
            <person name="Nardi F."/>
        </authorList>
    </citation>
    <scope>NUCLEOTIDE SEQUENCE [LARGE SCALE GENOMIC DNA]</scope>
    <source>
        <strain evidence="1">DMR45628</strain>
    </source>
</reference>
<accession>A0AAW1KL96</accession>
<keyword evidence="2" id="KW-1185">Reference proteome</keyword>
<proteinExistence type="predicted"/>
<dbReference type="Proteomes" id="UP001458880">
    <property type="component" value="Unassembled WGS sequence"/>
</dbReference>